<dbReference type="Proteomes" id="UP000258253">
    <property type="component" value="Unassembled WGS sequence"/>
</dbReference>
<reference evidence="2" key="1">
    <citation type="submission" date="2017-10" db="EMBL/GenBank/DDBJ databases">
        <title>Complete sequence of p911021-tetA.</title>
        <authorList>
            <person name="Feng J."/>
            <person name="Zeng L."/>
            <person name="Jiang X."/>
            <person name="Zhan Z."/>
            <person name="Luo W."/>
            <person name="Zhao Y."/>
            <person name="Tong Y."/>
            <person name="Zhou D."/>
        </authorList>
    </citation>
    <scope>NUCLEOTIDE SEQUENCE</scope>
    <source>
        <plasmid evidence="2">p911021-tetA</plasmid>
    </source>
</reference>
<feature type="transmembrane region" description="Helical" evidence="1">
    <location>
        <begin position="20"/>
        <end position="37"/>
    </location>
</feature>
<evidence type="ECO:0000313" key="4">
    <source>
        <dbReference type="Proteomes" id="UP000258253"/>
    </source>
</evidence>
<dbReference type="EMBL" id="MG288679">
    <property type="protein sequence ID" value="AVX34500.1"/>
    <property type="molecule type" value="Genomic_DNA"/>
</dbReference>
<keyword evidence="1" id="KW-0812">Transmembrane</keyword>
<dbReference type="AlphaFoldDB" id="A0A2R4NF81"/>
<evidence type="ECO:0000313" key="3">
    <source>
        <dbReference type="EMBL" id="SYR47988.1"/>
    </source>
</evidence>
<keyword evidence="1" id="KW-1133">Transmembrane helix</keyword>
<evidence type="ECO:0000256" key="1">
    <source>
        <dbReference type="SAM" id="Phobius"/>
    </source>
</evidence>
<geneLocation type="plasmid" evidence="2">
    <name>p911021-tetA</name>
</geneLocation>
<organism evidence="2">
    <name type="scientific">Klebsiella pneumoniae</name>
    <dbReference type="NCBI Taxonomy" id="573"/>
    <lineage>
        <taxon>Bacteria</taxon>
        <taxon>Pseudomonadati</taxon>
        <taxon>Pseudomonadota</taxon>
        <taxon>Gammaproteobacteria</taxon>
        <taxon>Enterobacterales</taxon>
        <taxon>Enterobacteriaceae</taxon>
        <taxon>Klebsiella/Raoultella group</taxon>
        <taxon>Klebsiella</taxon>
        <taxon>Klebsiella pneumoniae complex</taxon>
    </lineage>
</organism>
<evidence type="ECO:0000313" key="2">
    <source>
        <dbReference type="EMBL" id="AVX34500.1"/>
    </source>
</evidence>
<accession>A0A2R4NF81</accession>
<reference evidence="3 4" key="2">
    <citation type="submission" date="2018-08" db="EMBL/GenBank/DDBJ databases">
        <authorList>
            <consortium name="Pathogen Informatics"/>
        </authorList>
    </citation>
    <scope>NUCLEOTIDE SEQUENCE [LARGE SCALE GENOMIC DNA]</scope>
    <source>
        <strain evidence="3 4">EuSCAPE_HU047</strain>
    </source>
</reference>
<dbReference type="EMBL" id="ULCI01000032">
    <property type="protein sequence ID" value="SYR47988.1"/>
    <property type="molecule type" value="Genomic_DNA"/>
</dbReference>
<proteinExistence type="predicted"/>
<protein>
    <submittedName>
        <fullName evidence="2">Uncharacterized protein</fullName>
    </submittedName>
</protein>
<gene>
    <name evidence="3" type="ORF">SAMEA3538828_05016</name>
</gene>
<keyword evidence="2" id="KW-0614">Plasmid</keyword>
<name>A0A2R4NF81_KLEPN</name>
<keyword evidence="1" id="KW-0472">Membrane</keyword>
<sequence length="38" mass="4353">MAVVISLKNVSGTERNKMGYCMWILIEGIFCFVIQMNL</sequence>